<reference evidence="1" key="1">
    <citation type="journal article" date="2021" name="Proc. Natl. Acad. Sci. U.S.A.">
        <title>Global biogeography of chemosynthetic symbionts reveals both localized and globally distributed symbiont groups. .</title>
        <authorList>
            <person name="Osvatic J.T."/>
            <person name="Wilkins L.G.E."/>
            <person name="Leibrecht L."/>
            <person name="Leray M."/>
            <person name="Zauner S."/>
            <person name="Polzin J."/>
            <person name="Camacho Y."/>
            <person name="Gros O."/>
            <person name="van Gils J.A."/>
            <person name="Eisen J.A."/>
            <person name="Petersen J.M."/>
            <person name="Yuen B."/>
        </authorList>
    </citation>
    <scope>NUCLEOTIDE SEQUENCE</scope>
    <source>
        <strain evidence="1">MAGclacostrist064TRANS</strain>
    </source>
</reference>
<comment type="caution">
    <text evidence="1">The sequence shown here is derived from an EMBL/GenBank/DDBJ whole genome shotgun (WGS) entry which is preliminary data.</text>
</comment>
<evidence type="ECO:0000313" key="2">
    <source>
        <dbReference type="Proteomes" id="UP000886667"/>
    </source>
</evidence>
<dbReference type="Pfam" id="PF03237">
    <property type="entry name" value="Terminase_6N"/>
    <property type="match status" value="1"/>
</dbReference>
<organism evidence="1 2">
    <name type="scientific">Candidatus Thiodiazotropha taylori</name>
    <dbReference type="NCBI Taxonomy" id="2792791"/>
    <lineage>
        <taxon>Bacteria</taxon>
        <taxon>Pseudomonadati</taxon>
        <taxon>Pseudomonadota</taxon>
        <taxon>Gammaproteobacteria</taxon>
        <taxon>Chromatiales</taxon>
        <taxon>Sedimenticolaceae</taxon>
        <taxon>Candidatus Thiodiazotropha</taxon>
    </lineage>
</organism>
<dbReference type="Proteomes" id="UP000886667">
    <property type="component" value="Unassembled WGS sequence"/>
</dbReference>
<accession>A0A9E4KAG9</accession>
<dbReference type="AlphaFoldDB" id="A0A9E4KAG9"/>
<evidence type="ECO:0000313" key="1">
    <source>
        <dbReference type="EMBL" id="MCG7945856.1"/>
    </source>
</evidence>
<name>A0A9E4KAG9_9GAMM</name>
<proteinExistence type="predicted"/>
<dbReference type="EMBL" id="JAEPCM010000186">
    <property type="protein sequence ID" value="MCG7945856.1"/>
    <property type="molecule type" value="Genomic_DNA"/>
</dbReference>
<protein>
    <submittedName>
        <fullName evidence="1">Terminase family protein</fullName>
    </submittedName>
</protein>
<gene>
    <name evidence="1" type="ORF">JAZ07_05845</name>
</gene>
<sequence>MARLEAQENLISFTNYTFPDFQAGEHHKLIADKLEAVERGEIKRLMIFAPPRHTKSELASRRFPAWYLGRNPKNQLICSTYSGEFALDFGHDVKAIIDSDAYKNVFDARLAKDSKASNRFRTEDGGISVYVGVGGAITGRGAHIALIDDPFKNRQEADSEINRDNVWKWYTSTLRTRLMPGGAIILIMTRWHEDDLAGRLLERDGEKEDGGIWDVVSLKAIEDGKALWPEWYPLEALLEIKREISETKGSREWTAQYQQSPQPEDGSFFLRDWFNWYDQKPENLNHYICSDYAVTEDGGDYTEHGVFGIDPNDNIYVVDWWSGQKTADIWIDELLGLIKEYRPYCSFGESGPIKRAIEPFLIKRMRERHIYGRTEWIARNRDKASMARAFQARAAAGKVYLPRNNIGHELLDQLLRFPVAKHDDKVDVCALMGLALDEAHPAVVPNYGIVGSKRFGGYEFQHEEDNSWKLN</sequence>